<proteinExistence type="predicted"/>
<evidence type="ECO:0000256" key="4">
    <source>
        <dbReference type="SAM" id="MobiDB-lite"/>
    </source>
</evidence>
<evidence type="ECO:0000256" key="1">
    <source>
        <dbReference type="ARBA" id="ARBA00022448"/>
    </source>
</evidence>
<reference evidence="6 7" key="1">
    <citation type="submission" date="2016-01" db="EMBL/GenBank/DDBJ databases">
        <authorList>
            <person name="Oliw E.H."/>
        </authorList>
    </citation>
    <scope>NUCLEOTIDE SEQUENCE [LARGE SCALE GENOMIC DNA]</scope>
    <source>
        <strain evidence="6 7">MJR8628B</strain>
    </source>
</reference>
<dbReference type="PROSITE" id="PS00211">
    <property type="entry name" value="ABC_TRANSPORTER_1"/>
    <property type="match status" value="1"/>
</dbReference>
<dbReference type="GO" id="GO:0098796">
    <property type="term" value="C:membrane protein complex"/>
    <property type="evidence" value="ECO:0007669"/>
    <property type="project" value="UniProtKB-ARBA"/>
</dbReference>
<dbReference type="InterPro" id="IPR017911">
    <property type="entry name" value="MacB-like_ATP-bd"/>
</dbReference>
<feature type="domain" description="ABC transporter" evidence="5">
    <location>
        <begin position="62"/>
        <end position="299"/>
    </location>
</feature>
<accession>A0A133KLP1</accession>
<dbReference type="Pfam" id="PF00005">
    <property type="entry name" value="ABC_tran"/>
    <property type="match status" value="1"/>
</dbReference>
<dbReference type="PATRIC" id="fig|1681.53.peg.1628"/>
<dbReference type="SMART" id="SM00382">
    <property type="entry name" value="AAA"/>
    <property type="match status" value="1"/>
</dbReference>
<evidence type="ECO:0000256" key="2">
    <source>
        <dbReference type="ARBA" id="ARBA00022741"/>
    </source>
</evidence>
<gene>
    <name evidence="6" type="ORF">HMPREF3196_01663</name>
</gene>
<evidence type="ECO:0000259" key="5">
    <source>
        <dbReference type="PROSITE" id="PS50893"/>
    </source>
</evidence>
<comment type="caution">
    <text evidence="6">The sequence shown here is derived from an EMBL/GenBank/DDBJ whole genome shotgun (WGS) entry which is preliminary data.</text>
</comment>
<dbReference type="GO" id="GO:0016887">
    <property type="term" value="F:ATP hydrolysis activity"/>
    <property type="evidence" value="ECO:0007669"/>
    <property type="project" value="InterPro"/>
</dbReference>
<dbReference type="PANTHER" id="PTHR24220">
    <property type="entry name" value="IMPORT ATP-BINDING PROTEIN"/>
    <property type="match status" value="1"/>
</dbReference>
<keyword evidence="3 6" id="KW-0067">ATP-binding</keyword>
<dbReference type="InterPro" id="IPR015854">
    <property type="entry name" value="ABC_transpr_LolD-like"/>
</dbReference>
<evidence type="ECO:0000313" key="7">
    <source>
        <dbReference type="Proteomes" id="UP000070092"/>
    </source>
</evidence>
<dbReference type="GO" id="GO:0005524">
    <property type="term" value="F:ATP binding"/>
    <property type="evidence" value="ECO:0007669"/>
    <property type="project" value="UniProtKB-KW"/>
</dbReference>
<dbReference type="EMBL" id="LRPO01000044">
    <property type="protein sequence ID" value="KWZ80523.1"/>
    <property type="molecule type" value="Genomic_DNA"/>
</dbReference>
<dbReference type="GO" id="GO:0005886">
    <property type="term" value="C:plasma membrane"/>
    <property type="evidence" value="ECO:0007669"/>
    <property type="project" value="TreeGrafter"/>
</dbReference>
<evidence type="ECO:0000256" key="3">
    <source>
        <dbReference type="ARBA" id="ARBA00022840"/>
    </source>
</evidence>
<dbReference type="InterPro" id="IPR017871">
    <property type="entry name" value="ABC_transporter-like_CS"/>
</dbReference>
<name>A0A133KLP1_BIFBI</name>
<dbReference type="InterPro" id="IPR003593">
    <property type="entry name" value="AAA+_ATPase"/>
</dbReference>
<organism evidence="6 7">
    <name type="scientific">Bifidobacterium bifidum</name>
    <dbReference type="NCBI Taxonomy" id="1681"/>
    <lineage>
        <taxon>Bacteria</taxon>
        <taxon>Bacillati</taxon>
        <taxon>Actinomycetota</taxon>
        <taxon>Actinomycetes</taxon>
        <taxon>Bifidobacteriales</taxon>
        <taxon>Bifidobacteriaceae</taxon>
        <taxon>Bifidobacterium</taxon>
    </lineage>
</organism>
<sequence>MMGTMAIHPAARCRSEPATRMVKVTFRENPCIDMEEDVMEQQIMQPQTNAGAAQEQRHPIAIEAIDLVKDYGHGENAVHALRGVNVRFEQGRFTAIMGPSGSGKSTLMHTLAGLDSATSGHIVFDGADITTMNDNQLTMLRRHKIGFIFQSFNLLPMFTAEQNILMPLTLAGQKPDRQWFDMLTTTLGLKERLTHRPNELSGGQQQRVAIARALITKPSLVFADEPTGNLDSVSSAEVLSFLKRSVKELGQTVIMVTHDAVAASYADRAIVFADGQIVADEQRPTAESMNQLLMNERERATQLVGGPSAGTTVPRPPVAALKGHTEKASFVPGAPSVPGAPQHAAVAQHRR</sequence>
<dbReference type="Gene3D" id="3.40.50.300">
    <property type="entry name" value="P-loop containing nucleotide triphosphate hydrolases"/>
    <property type="match status" value="1"/>
</dbReference>
<dbReference type="InterPro" id="IPR027417">
    <property type="entry name" value="P-loop_NTPase"/>
</dbReference>
<dbReference type="SUPFAM" id="SSF52540">
    <property type="entry name" value="P-loop containing nucleoside triphosphate hydrolases"/>
    <property type="match status" value="1"/>
</dbReference>
<dbReference type="GO" id="GO:0022857">
    <property type="term" value="F:transmembrane transporter activity"/>
    <property type="evidence" value="ECO:0007669"/>
    <property type="project" value="TreeGrafter"/>
</dbReference>
<dbReference type="PANTHER" id="PTHR24220:SF685">
    <property type="entry name" value="ABC TRANSPORTER RELATED"/>
    <property type="match status" value="1"/>
</dbReference>
<dbReference type="CDD" id="cd03255">
    <property type="entry name" value="ABC_MJ0796_LolCDE_FtsE"/>
    <property type="match status" value="1"/>
</dbReference>
<dbReference type="AlphaFoldDB" id="A0A133KLP1"/>
<dbReference type="Proteomes" id="UP000070092">
    <property type="component" value="Unassembled WGS sequence"/>
</dbReference>
<dbReference type="PROSITE" id="PS50893">
    <property type="entry name" value="ABC_TRANSPORTER_2"/>
    <property type="match status" value="1"/>
</dbReference>
<dbReference type="FunFam" id="3.40.50.300:FF:000032">
    <property type="entry name" value="Export ABC transporter ATP-binding protein"/>
    <property type="match status" value="1"/>
</dbReference>
<dbReference type="InterPro" id="IPR003439">
    <property type="entry name" value="ABC_transporter-like_ATP-bd"/>
</dbReference>
<evidence type="ECO:0000313" key="6">
    <source>
        <dbReference type="EMBL" id="KWZ80523.1"/>
    </source>
</evidence>
<keyword evidence="2" id="KW-0547">Nucleotide-binding</keyword>
<feature type="region of interest" description="Disordered" evidence="4">
    <location>
        <begin position="330"/>
        <end position="351"/>
    </location>
</feature>
<protein>
    <submittedName>
        <fullName evidence="6">ABC transporter, ATP-binding protein</fullName>
    </submittedName>
</protein>
<keyword evidence="1" id="KW-0813">Transport</keyword>